<keyword evidence="9 11" id="KW-0233">DNA recombination</keyword>
<evidence type="ECO:0000256" key="11">
    <source>
        <dbReference type="HAMAP-Rule" id="MF_01808"/>
    </source>
</evidence>
<evidence type="ECO:0000256" key="3">
    <source>
        <dbReference type="ARBA" id="ARBA00015804"/>
    </source>
</evidence>
<feature type="domain" description="Tyr recombinase" evidence="13">
    <location>
        <begin position="110"/>
        <end position="290"/>
    </location>
</feature>
<dbReference type="GO" id="GO:0007059">
    <property type="term" value="P:chromosome segregation"/>
    <property type="evidence" value="ECO:0007669"/>
    <property type="project" value="UniProtKB-UniRule"/>
</dbReference>
<evidence type="ECO:0000313" key="16">
    <source>
        <dbReference type="Proteomes" id="UP000559987"/>
    </source>
</evidence>
<dbReference type="Gene3D" id="1.10.443.10">
    <property type="entry name" value="Intergrase catalytic core"/>
    <property type="match status" value="1"/>
</dbReference>
<feature type="active site" evidence="11">
    <location>
        <position position="242"/>
    </location>
</feature>
<reference evidence="15 16" key="1">
    <citation type="submission" date="2020-08" db="EMBL/GenBank/DDBJ databases">
        <title>Genomic Encyclopedia of Type Strains, Phase III (KMG-III): the genomes of soil and plant-associated and newly described type strains.</title>
        <authorList>
            <person name="Whitman W."/>
        </authorList>
    </citation>
    <scope>NUCLEOTIDE SEQUENCE [LARGE SCALE GENOMIC DNA]</scope>
    <source>
        <strain evidence="15 16">CECT 8571</strain>
    </source>
</reference>
<feature type="active site" evidence="11">
    <location>
        <position position="245"/>
    </location>
</feature>
<dbReference type="AlphaFoldDB" id="A0A839UPJ5"/>
<evidence type="ECO:0000256" key="7">
    <source>
        <dbReference type="ARBA" id="ARBA00022908"/>
    </source>
</evidence>
<evidence type="ECO:0000256" key="2">
    <source>
        <dbReference type="ARBA" id="ARBA00006657"/>
    </source>
</evidence>
<feature type="active site" evidence="11">
    <location>
        <position position="268"/>
    </location>
</feature>
<dbReference type="Proteomes" id="UP000559987">
    <property type="component" value="Unassembled WGS sequence"/>
</dbReference>
<dbReference type="SUPFAM" id="SSF56349">
    <property type="entry name" value="DNA breaking-rejoining enzymes"/>
    <property type="match status" value="1"/>
</dbReference>
<dbReference type="InterPro" id="IPR013762">
    <property type="entry name" value="Integrase-like_cat_sf"/>
</dbReference>
<organism evidence="15 16">
    <name type="scientific">Simiduia aestuariiviva</name>
    <dbReference type="NCBI Taxonomy" id="1510459"/>
    <lineage>
        <taxon>Bacteria</taxon>
        <taxon>Pseudomonadati</taxon>
        <taxon>Pseudomonadota</taxon>
        <taxon>Gammaproteobacteria</taxon>
        <taxon>Cellvibrionales</taxon>
        <taxon>Cellvibrionaceae</taxon>
        <taxon>Simiduia</taxon>
    </lineage>
</organism>
<dbReference type="PROSITE" id="PS51898">
    <property type="entry name" value="TYR_RECOMBINASE"/>
    <property type="match status" value="1"/>
</dbReference>
<dbReference type="InterPro" id="IPR010998">
    <property type="entry name" value="Integrase_recombinase_N"/>
</dbReference>
<comment type="subunit">
    <text evidence="11">Forms a cyclic heterotetrameric complex composed of two molecules of XerC and two molecules of XerD.</text>
</comment>
<dbReference type="CDD" id="cd00798">
    <property type="entry name" value="INT_XerDC_C"/>
    <property type="match status" value="1"/>
</dbReference>
<dbReference type="NCBIfam" id="NF001399">
    <property type="entry name" value="PRK00283.1"/>
    <property type="match status" value="1"/>
</dbReference>
<dbReference type="Gene3D" id="1.10.150.130">
    <property type="match status" value="1"/>
</dbReference>
<keyword evidence="7 11" id="KW-0229">DNA integration</keyword>
<feature type="domain" description="Core-binding (CB)" evidence="14">
    <location>
        <begin position="4"/>
        <end position="89"/>
    </location>
</feature>
<evidence type="ECO:0000313" key="15">
    <source>
        <dbReference type="EMBL" id="MBB3169693.1"/>
    </source>
</evidence>
<feature type="region of interest" description="Disordered" evidence="12">
    <location>
        <begin position="292"/>
        <end position="317"/>
    </location>
</feature>
<keyword evidence="10 11" id="KW-0131">Cell cycle</keyword>
<dbReference type="InterPro" id="IPR044068">
    <property type="entry name" value="CB"/>
</dbReference>
<dbReference type="GO" id="GO:0009037">
    <property type="term" value="F:tyrosine-based site-specific recombinase activity"/>
    <property type="evidence" value="ECO:0007669"/>
    <property type="project" value="UniProtKB-UniRule"/>
</dbReference>
<keyword evidence="5 11" id="KW-0132">Cell division</keyword>
<keyword evidence="8 11" id="KW-0238">DNA-binding</keyword>
<dbReference type="Pfam" id="PF00589">
    <property type="entry name" value="Phage_integrase"/>
    <property type="match status" value="1"/>
</dbReference>
<dbReference type="GO" id="GO:0003677">
    <property type="term" value="F:DNA binding"/>
    <property type="evidence" value="ECO:0007669"/>
    <property type="project" value="UniProtKB-UniRule"/>
</dbReference>
<evidence type="ECO:0000256" key="8">
    <source>
        <dbReference type="ARBA" id="ARBA00023125"/>
    </source>
</evidence>
<comment type="function">
    <text evidence="11">Site-specific tyrosine recombinase, which acts by catalyzing the cutting and rejoining of the recombining DNA molecules. The XerC-XerD complex is essential to convert dimers of the bacterial chromosome into monomers to permit their segregation at cell division. It also contributes to the segregational stability of plasmids.</text>
</comment>
<dbReference type="EMBL" id="JACHXZ010000004">
    <property type="protein sequence ID" value="MBB3169693.1"/>
    <property type="molecule type" value="Genomic_DNA"/>
</dbReference>
<evidence type="ECO:0000256" key="1">
    <source>
        <dbReference type="ARBA" id="ARBA00004496"/>
    </source>
</evidence>
<dbReference type="GO" id="GO:0005737">
    <property type="term" value="C:cytoplasm"/>
    <property type="evidence" value="ECO:0007669"/>
    <property type="project" value="UniProtKB-SubCell"/>
</dbReference>
<comment type="subcellular location">
    <subcellularLocation>
        <location evidence="1 11">Cytoplasm</location>
    </subcellularLocation>
</comment>
<comment type="similarity">
    <text evidence="2 11">Belongs to the 'phage' integrase family. XerC subfamily.</text>
</comment>
<feature type="active site" evidence="11">
    <location>
        <position position="149"/>
    </location>
</feature>
<evidence type="ECO:0000259" key="14">
    <source>
        <dbReference type="PROSITE" id="PS51900"/>
    </source>
</evidence>
<dbReference type="GO" id="GO:0051301">
    <property type="term" value="P:cell division"/>
    <property type="evidence" value="ECO:0007669"/>
    <property type="project" value="UniProtKB-UniRule"/>
</dbReference>
<gene>
    <name evidence="11" type="primary">xerC</name>
    <name evidence="15" type="ORF">FHS30_002906</name>
</gene>
<comment type="caution">
    <text evidence="15">The sequence shown here is derived from an EMBL/GenBank/DDBJ whole genome shotgun (WGS) entry which is preliminary data.</text>
</comment>
<dbReference type="PROSITE" id="PS51900">
    <property type="entry name" value="CB"/>
    <property type="match status" value="1"/>
</dbReference>
<evidence type="ECO:0000256" key="9">
    <source>
        <dbReference type="ARBA" id="ARBA00023172"/>
    </source>
</evidence>
<dbReference type="InterPro" id="IPR002104">
    <property type="entry name" value="Integrase_catalytic"/>
</dbReference>
<dbReference type="RefSeq" id="WP_183911189.1">
    <property type="nucleotide sequence ID" value="NZ_JACHXZ010000004.1"/>
</dbReference>
<evidence type="ECO:0000259" key="13">
    <source>
        <dbReference type="PROSITE" id="PS51898"/>
    </source>
</evidence>
<dbReference type="InterPro" id="IPR011010">
    <property type="entry name" value="DNA_brk_join_enz"/>
</dbReference>
<sequence length="317" mass="35699">MDALPFADQVGRFLQNLKGERNLSPHTSAAYARDLRKLQLWCAERELALDQLTIHHLRQALAQQHRGGLSGKSLRRWLSALRSFFDYGVRQGWLANNPAAGLSAPKTDKRLPHTLDVDEVGQLLSFADETEYSARDRALLELTYSSGLRLAELANLDLGDVDLADATVRVTGKGEKTRMLPVGRMAVRALKQWLRERGDFAQTGELALFVSQRGTRISHRRIQQLFAHYSAHMGLDKALHPHMLRHSFASHMLESSGDLRAVQELLGHANISTTQIYTHLDFQHLAKVYDQAHPRAQQKSQTAKDRTENPDIDSSQC</sequence>
<dbReference type="GO" id="GO:0006313">
    <property type="term" value="P:DNA transposition"/>
    <property type="evidence" value="ECO:0007669"/>
    <property type="project" value="UniProtKB-UniRule"/>
</dbReference>
<keyword evidence="6 11" id="KW-0159">Chromosome partition</keyword>
<name>A0A839UPJ5_9GAMM</name>
<feature type="active site" description="O-(3'-phospho-DNA)-tyrosine intermediate" evidence="11">
    <location>
        <position position="277"/>
    </location>
</feature>
<evidence type="ECO:0000256" key="4">
    <source>
        <dbReference type="ARBA" id="ARBA00022490"/>
    </source>
</evidence>
<accession>A0A839UPJ5</accession>
<evidence type="ECO:0000256" key="6">
    <source>
        <dbReference type="ARBA" id="ARBA00022829"/>
    </source>
</evidence>
<dbReference type="PANTHER" id="PTHR30349">
    <property type="entry name" value="PHAGE INTEGRASE-RELATED"/>
    <property type="match status" value="1"/>
</dbReference>
<dbReference type="NCBIfam" id="TIGR02224">
    <property type="entry name" value="recomb_XerC"/>
    <property type="match status" value="1"/>
</dbReference>
<evidence type="ECO:0000256" key="5">
    <source>
        <dbReference type="ARBA" id="ARBA00022618"/>
    </source>
</evidence>
<proteinExistence type="inferred from homology"/>
<protein>
    <recommendedName>
        <fullName evidence="3 11">Tyrosine recombinase XerC</fullName>
    </recommendedName>
</protein>
<evidence type="ECO:0000256" key="10">
    <source>
        <dbReference type="ARBA" id="ARBA00023306"/>
    </source>
</evidence>
<feature type="active site" evidence="11">
    <location>
        <position position="173"/>
    </location>
</feature>
<dbReference type="InterPro" id="IPR023009">
    <property type="entry name" value="Tyrosine_recombinase_XerC/XerD"/>
</dbReference>
<keyword evidence="4 11" id="KW-0963">Cytoplasm</keyword>
<keyword evidence="16" id="KW-1185">Reference proteome</keyword>
<dbReference type="HAMAP" id="MF_01808">
    <property type="entry name" value="Recomb_XerC_XerD"/>
    <property type="match status" value="1"/>
</dbReference>
<dbReference type="InterPro" id="IPR004107">
    <property type="entry name" value="Integrase_SAM-like_N"/>
</dbReference>
<dbReference type="Pfam" id="PF02899">
    <property type="entry name" value="Phage_int_SAM_1"/>
    <property type="match status" value="1"/>
</dbReference>
<dbReference type="InterPro" id="IPR011931">
    <property type="entry name" value="Recomb_XerC"/>
</dbReference>
<dbReference type="InterPro" id="IPR050090">
    <property type="entry name" value="Tyrosine_recombinase_XerCD"/>
</dbReference>
<evidence type="ECO:0000256" key="12">
    <source>
        <dbReference type="SAM" id="MobiDB-lite"/>
    </source>
</evidence>
<dbReference type="PANTHER" id="PTHR30349:SF81">
    <property type="entry name" value="TYROSINE RECOMBINASE XERC"/>
    <property type="match status" value="1"/>
</dbReference>